<evidence type="ECO:0000256" key="4">
    <source>
        <dbReference type="ARBA" id="ARBA00022643"/>
    </source>
</evidence>
<keyword evidence="5" id="KW-0665">Pyrimidine biosynthesis</keyword>
<protein>
    <submittedName>
        <fullName evidence="8">Dihydroorotate dehydrogenase</fullName>
    </submittedName>
</protein>
<dbReference type="PIRSF" id="PIRSF000164">
    <property type="entry name" value="DHO_oxidase"/>
    <property type="match status" value="1"/>
</dbReference>
<dbReference type="PANTHER" id="PTHR48109:SF3">
    <property type="entry name" value="SLL0744 PROTEIN"/>
    <property type="match status" value="1"/>
</dbReference>
<evidence type="ECO:0000256" key="5">
    <source>
        <dbReference type="ARBA" id="ARBA00022975"/>
    </source>
</evidence>
<dbReference type="GO" id="GO:0004152">
    <property type="term" value="F:dihydroorotate dehydrogenase activity"/>
    <property type="evidence" value="ECO:0007669"/>
    <property type="project" value="InterPro"/>
</dbReference>
<dbReference type="InterPro" id="IPR050074">
    <property type="entry name" value="DHO_dehydrogenase"/>
</dbReference>
<evidence type="ECO:0000259" key="7">
    <source>
        <dbReference type="Pfam" id="PF01180"/>
    </source>
</evidence>
<dbReference type="GO" id="GO:0005737">
    <property type="term" value="C:cytoplasm"/>
    <property type="evidence" value="ECO:0007669"/>
    <property type="project" value="InterPro"/>
</dbReference>
<dbReference type="PANTHER" id="PTHR48109">
    <property type="entry name" value="DIHYDROOROTATE DEHYDROGENASE (QUINONE), MITOCHONDRIAL-RELATED"/>
    <property type="match status" value="1"/>
</dbReference>
<dbReference type="CDD" id="cd04739">
    <property type="entry name" value="DHOD_like"/>
    <property type="match status" value="1"/>
</dbReference>
<proteinExistence type="predicted"/>
<evidence type="ECO:0000256" key="1">
    <source>
        <dbReference type="ARBA" id="ARBA00001917"/>
    </source>
</evidence>
<dbReference type="InterPro" id="IPR005720">
    <property type="entry name" value="Dihydroorotate_DH_cat"/>
</dbReference>
<evidence type="ECO:0000256" key="3">
    <source>
        <dbReference type="ARBA" id="ARBA00022630"/>
    </source>
</evidence>
<accession>A0AA48GM47</accession>
<name>A0AA48GM47_9BACT</name>
<evidence type="ECO:0000313" key="8">
    <source>
        <dbReference type="EMBL" id="BDU73824.1"/>
    </source>
</evidence>
<feature type="domain" description="Dihydroorotate dehydrogenase catalytic" evidence="7">
    <location>
        <begin position="85"/>
        <end position="290"/>
    </location>
</feature>
<dbReference type="InterPro" id="IPR013785">
    <property type="entry name" value="Aldolase_TIM"/>
</dbReference>
<evidence type="ECO:0000256" key="6">
    <source>
        <dbReference type="ARBA" id="ARBA00023002"/>
    </source>
</evidence>
<keyword evidence="3" id="KW-0285">Flavoprotein</keyword>
<dbReference type="Proteomes" id="UP001238179">
    <property type="component" value="Chromosome"/>
</dbReference>
<dbReference type="GO" id="GO:0006222">
    <property type="term" value="P:UMP biosynthetic process"/>
    <property type="evidence" value="ECO:0007669"/>
    <property type="project" value="InterPro"/>
</dbReference>
<sequence length="330" mass="36292">MNMKTTYLGLKLDHPIMAGASPLGADLDAVRRLEDAGAAAITLPSLFEEQITREETGTLYDLDGHANSFAEATSYFPSVDEMTLGPESYLNQLRRVKEAVKVPVIGSLNGITNSGWLDYARKMEQTGADALELNIYYLATNPFETADMVEKRTLEIVRTVKGSVKIPVAVKLSPFFSSLAHFAKVLEGTGADALVLFNRFYQPDLDIENLEVVPALQLSSSATLRMRLRWLALLYSHISMPMAVTGGVHTAEDAVKATMAGATGIQMVSATLKHGPERITEVRDGLAAWMEEHEYESLEQMRGSLSLMKCPNPQAFERANYMRVLAGWKA</sequence>
<keyword evidence="6" id="KW-0560">Oxidoreductase</keyword>
<evidence type="ECO:0000313" key="9">
    <source>
        <dbReference type="Proteomes" id="UP001238179"/>
    </source>
</evidence>
<dbReference type="GO" id="GO:0006207">
    <property type="term" value="P:'de novo' pyrimidine nucleobase biosynthetic process"/>
    <property type="evidence" value="ECO:0007669"/>
    <property type="project" value="TreeGrafter"/>
</dbReference>
<dbReference type="EMBL" id="AP027080">
    <property type="protein sequence ID" value="BDU73824.1"/>
    <property type="molecule type" value="Genomic_DNA"/>
</dbReference>
<dbReference type="SUPFAM" id="SSF51395">
    <property type="entry name" value="FMN-linked oxidoreductases"/>
    <property type="match status" value="1"/>
</dbReference>
<dbReference type="KEGG" id="msil:METEAL_29980"/>
<organism evidence="8 9">
    <name type="scientific">Mesoterricola silvestris</name>
    <dbReference type="NCBI Taxonomy" id="2927979"/>
    <lineage>
        <taxon>Bacteria</taxon>
        <taxon>Pseudomonadati</taxon>
        <taxon>Acidobacteriota</taxon>
        <taxon>Holophagae</taxon>
        <taxon>Holophagales</taxon>
        <taxon>Holophagaceae</taxon>
        <taxon>Mesoterricola</taxon>
    </lineage>
</organism>
<dbReference type="Gene3D" id="3.20.20.70">
    <property type="entry name" value="Aldolase class I"/>
    <property type="match status" value="1"/>
</dbReference>
<dbReference type="NCBIfam" id="NF005741">
    <property type="entry name" value="PRK07565.1"/>
    <property type="match status" value="1"/>
</dbReference>
<keyword evidence="9" id="KW-1185">Reference proteome</keyword>
<gene>
    <name evidence="8" type="ORF">METEAL_29980</name>
</gene>
<dbReference type="RefSeq" id="WP_316412493.1">
    <property type="nucleotide sequence ID" value="NZ_AP027080.1"/>
</dbReference>
<dbReference type="InterPro" id="IPR012135">
    <property type="entry name" value="Dihydroorotate_DH_1_2"/>
</dbReference>
<dbReference type="Pfam" id="PF01180">
    <property type="entry name" value="DHO_dh"/>
    <property type="match status" value="1"/>
</dbReference>
<comment type="cofactor">
    <cofactor evidence="1">
        <name>FMN</name>
        <dbReference type="ChEBI" id="CHEBI:58210"/>
    </cofactor>
</comment>
<reference evidence="9" key="1">
    <citation type="journal article" date="2023" name="Int. J. Syst. Evol. Microbiol.">
        <title>Mesoterricola silvestris gen. nov., sp. nov., Mesoterricola sediminis sp. nov., Geothrix oryzae sp. nov., Geothrix edaphica sp. nov., Geothrix rubra sp. nov., and Geothrix limicola sp. nov., six novel members of Acidobacteriota isolated from soils.</title>
        <authorList>
            <person name="Itoh H."/>
            <person name="Sugisawa Y."/>
            <person name="Mise K."/>
            <person name="Xu Z."/>
            <person name="Kuniyasu M."/>
            <person name="Ushijima N."/>
            <person name="Kawano K."/>
            <person name="Kobayashi E."/>
            <person name="Shiratori Y."/>
            <person name="Masuda Y."/>
            <person name="Senoo K."/>
        </authorList>
    </citation>
    <scope>NUCLEOTIDE SEQUENCE [LARGE SCALE GENOMIC DNA]</scope>
    <source>
        <strain evidence="9">W79</strain>
    </source>
</reference>
<dbReference type="AlphaFoldDB" id="A0AA48GM47"/>
<evidence type="ECO:0000256" key="2">
    <source>
        <dbReference type="ARBA" id="ARBA00004725"/>
    </source>
</evidence>
<comment type="pathway">
    <text evidence="2">Pyrimidine metabolism; UMP biosynthesis via de novo pathway.</text>
</comment>
<keyword evidence="4" id="KW-0288">FMN</keyword>